<accession>A0A485K200</accession>
<protein>
    <submittedName>
        <fullName evidence="2">Aste57867_28 protein</fullName>
    </submittedName>
</protein>
<reference evidence="1" key="2">
    <citation type="submission" date="2019-06" db="EMBL/GenBank/DDBJ databases">
        <title>Genomics analysis of Aphanomyces spp. identifies a new class of oomycete effector associated with host adaptation.</title>
        <authorList>
            <person name="Gaulin E."/>
        </authorList>
    </citation>
    <scope>NUCLEOTIDE SEQUENCE</scope>
    <source>
        <strain evidence="1">CBS 578.67</strain>
    </source>
</reference>
<dbReference type="EMBL" id="CAADRA010000001">
    <property type="protein sequence ID" value="VFT77254.1"/>
    <property type="molecule type" value="Genomic_DNA"/>
</dbReference>
<evidence type="ECO:0000313" key="3">
    <source>
        <dbReference type="Proteomes" id="UP000332933"/>
    </source>
</evidence>
<dbReference type="AlphaFoldDB" id="A0A485K200"/>
<dbReference type="InterPro" id="IPR002110">
    <property type="entry name" value="Ankyrin_rpt"/>
</dbReference>
<dbReference type="InterPro" id="IPR036770">
    <property type="entry name" value="Ankyrin_rpt-contain_sf"/>
</dbReference>
<dbReference type="Pfam" id="PF12796">
    <property type="entry name" value="Ank_2"/>
    <property type="match status" value="1"/>
</dbReference>
<dbReference type="EMBL" id="VJMH01000001">
    <property type="protein sequence ID" value="KAF0720833.1"/>
    <property type="molecule type" value="Genomic_DNA"/>
</dbReference>
<dbReference type="SUPFAM" id="SSF48403">
    <property type="entry name" value="Ankyrin repeat"/>
    <property type="match status" value="1"/>
</dbReference>
<reference evidence="2 3" key="1">
    <citation type="submission" date="2019-03" db="EMBL/GenBank/DDBJ databases">
        <authorList>
            <person name="Gaulin E."/>
            <person name="Dumas B."/>
        </authorList>
    </citation>
    <scope>NUCLEOTIDE SEQUENCE [LARGE SCALE GENOMIC DNA]</scope>
    <source>
        <strain evidence="2">CBS 568.67</strain>
    </source>
</reference>
<evidence type="ECO:0000313" key="2">
    <source>
        <dbReference type="EMBL" id="VFT77254.1"/>
    </source>
</evidence>
<organism evidence="2 3">
    <name type="scientific">Aphanomyces stellatus</name>
    <dbReference type="NCBI Taxonomy" id="120398"/>
    <lineage>
        <taxon>Eukaryota</taxon>
        <taxon>Sar</taxon>
        <taxon>Stramenopiles</taxon>
        <taxon>Oomycota</taxon>
        <taxon>Saprolegniomycetes</taxon>
        <taxon>Saprolegniales</taxon>
        <taxon>Verrucalvaceae</taxon>
        <taxon>Aphanomyces</taxon>
    </lineage>
</organism>
<dbReference type="Proteomes" id="UP000332933">
    <property type="component" value="Unassembled WGS sequence"/>
</dbReference>
<proteinExistence type="predicted"/>
<keyword evidence="3" id="KW-1185">Reference proteome</keyword>
<sequence>MPTASVAAVLHSEELFLTVCAYQSGVPGSIQDVVNCPTINGIYGRIVVRQSPTVDGTKKYIDVLMADLPAIMEHRRQVVTSVLANPRAAADLHLLLSTHAHLRDVVAEYAAFFGDMELMALICENAKERLPWFIYTIARQQIYRMASTLFHLAAFHGHVGIMQVLDKTYPPFWRSGSIMTYSDLEVAAERSQLPSVRYAIKTAKKVGSNEYWGLRNYLRRNRKWAAVSTWCQHLYLVDVLAGEGNHDLVTLLLGHQAEYTEAAIDNAASNGHLAMVEYFHIKAESKCTTKAMDGAAANGHLEVVQFLHDHRTEGCTSDAMDEAAAHGHDSIVRFLAAKRNECGSVKAMNTYVTRGDLAMVKVIAINKCSSGNVNLAASLGHLEIVQYLVGDMGVDFATPAIEAAVKRDHVNVLEYLLSRRPEMCIAKFMQMAHAAKMTVVVEYLDGHRCECCKRIPRDELLAAKPPTKRRRKN</sequence>
<dbReference type="Gene3D" id="1.25.40.20">
    <property type="entry name" value="Ankyrin repeat-containing domain"/>
    <property type="match status" value="2"/>
</dbReference>
<evidence type="ECO:0000313" key="1">
    <source>
        <dbReference type="EMBL" id="KAF0720833.1"/>
    </source>
</evidence>
<dbReference type="PANTHER" id="PTHR46586">
    <property type="entry name" value="ANKYRIN REPEAT-CONTAINING PROTEIN"/>
    <property type="match status" value="1"/>
</dbReference>
<name>A0A485K200_9STRA</name>
<gene>
    <name evidence="2" type="primary">Aste57867_28</name>
    <name evidence="1" type="ORF">As57867_000028</name>
    <name evidence="2" type="ORF">ASTE57867_28</name>
</gene>
<dbReference type="InterPro" id="IPR052050">
    <property type="entry name" value="SecEffector_AnkRepeat"/>
</dbReference>
<dbReference type="PANTHER" id="PTHR46586:SF3">
    <property type="entry name" value="ANKYRIN REPEAT-CONTAINING PROTEIN"/>
    <property type="match status" value="1"/>
</dbReference>
<dbReference type="OrthoDB" id="823504at2759"/>